<evidence type="ECO:0000256" key="3">
    <source>
        <dbReference type="SAM" id="SignalP"/>
    </source>
</evidence>
<proteinExistence type="predicted"/>
<dbReference type="InterPro" id="IPR051012">
    <property type="entry name" value="CellSynth/LPSAsmb/PSIAsmb"/>
</dbReference>
<dbReference type="Gene3D" id="1.25.40.10">
    <property type="entry name" value="Tetratricopeptide repeat domain"/>
    <property type="match status" value="1"/>
</dbReference>
<feature type="signal peptide" evidence="3">
    <location>
        <begin position="1"/>
        <end position="24"/>
    </location>
</feature>
<sequence length="212" mass="22837">MKLTRTLLGLCLIAVTTFSTLAHAAGDVAELQQEWARIKYQLSGKDAKLQAIHALEETAAQAVAANPNSAELLIWQGIILATDAGIVKGMSALGNVKQAKALFEKSLQLNPTALDGSAQASLGSLYYQVPGWPVAFGDDTKAEEHLKAALKINPNSIDANYFYGDFLLQAKRYDEAVTYLNAALNAPDRPGRQVADTGRRQEIKQALAKAQK</sequence>
<evidence type="ECO:0000313" key="5">
    <source>
        <dbReference type="Proteomes" id="UP000672009"/>
    </source>
</evidence>
<organism evidence="4 5">
    <name type="scientific">Thiothrix unzii</name>
    <dbReference type="NCBI Taxonomy" id="111769"/>
    <lineage>
        <taxon>Bacteria</taxon>
        <taxon>Pseudomonadati</taxon>
        <taxon>Pseudomonadota</taxon>
        <taxon>Gammaproteobacteria</taxon>
        <taxon>Thiotrichales</taxon>
        <taxon>Thiotrichaceae</taxon>
        <taxon>Thiothrix</taxon>
    </lineage>
</organism>
<dbReference type="Proteomes" id="UP000672009">
    <property type="component" value="Chromosome"/>
</dbReference>
<evidence type="ECO:0000256" key="1">
    <source>
        <dbReference type="ARBA" id="ARBA00022737"/>
    </source>
</evidence>
<evidence type="ECO:0000313" key="4">
    <source>
        <dbReference type="EMBL" id="QTR54167.1"/>
    </source>
</evidence>
<dbReference type="AlphaFoldDB" id="A0A975FAA2"/>
<evidence type="ECO:0000256" key="2">
    <source>
        <dbReference type="ARBA" id="ARBA00022803"/>
    </source>
</evidence>
<dbReference type="PANTHER" id="PTHR45586:SF1">
    <property type="entry name" value="LIPOPOLYSACCHARIDE ASSEMBLY PROTEIN B"/>
    <property type="match status" value="1"/>
</dbReference>
<dbReference type="Pfam" id="PF13181">
    <property type="entry name" value="TPR_8"/>
    <property type="match status" value="1"/>
</dbReference>
<dbReference type="EMBL" id="CP072793">
    <property type="protein sequence ID" value="QTR54167.1"/>
    <property type="molecule type" value="Genomic_DNA"/>
</dbReference>
<protein>
    <submittedName>
        <fullName evidence="4">Tetratricopeptide repeat protein</fullName>
    </submittedName>
</protein>
<accession>A0A975FAA2</accession>
<gene>
    <name evidence="4" type="ORF">J9260_03465</name>
</gene>
<dbReference type="InterPro" id="IPR019734">
    <property type="entry name" value="TPR_rpt"/>
</dbReference>
<keyword evidence="2" id="KW-0802">TPR repeat</keyword>
<dbReference type="Pfam" id="PF14559">
    <property type="entry name" value="TPR_19"/>
    <property type="match status" value="1"/>
</dbReference>
<name>A0A975FAA2_9GAMM</name>
<dbReference type="KEGG" id="tun:J9260_03465"/>
<keyword evidence="5" id="KW-1185">Reference proteome</keyword>
<dbReference type="RefSeq" id="WP_210219667.1">
    <property type="nucleotide sequence ID" value="NZ_CP072793.1"/>
</dbReference>
<dbReference type="InterPro" id="IPR011990">
    <property type="entry name" value="TPR-like_helical_dom_sf"/>
</dbReference>
<keyword evidence="3" id="KW-0732">Signal</keyword>
<reference evidence="4" key="1">
    <citation type="submission" date="2021-04" db="EMBL/GenBank/DDBJ databases">
        <title>Genomics, taxonomy and metabolism of representatives of sulfur bacteria of the genus Thiothrix: Thiothrix fructosivorans QT, Thiothrix unzii A1T and three new species, Thiothrix subterranea sp. nov., Thiothrix litoralis sp. nov. and 'Candidatus Thiothrix anitrata' sp. nov.</title>
        <authorList>
            <person name="Ravin N.V."/>
            <person name="Smolyakov D."/>
            <person name="Rudenko T.S."/>
            <person name="Mardanov A.V."/>
            <person name="Beletsky A.V."/>
            <person name="Markov N.D."/>
            <person name="Fomenkov A.I."/>
            <person name="Roberts R.J."/>
            <person name="Karnachuk O.V."/>
            <person name="Novikov A."/>
            <person name="Grabovich M.Y."/>
        </authorList>
    </citation>
    <scope>NUCLEOTIDE SEQUENCE</scope>
    <source>
        <strain evidence="4">A1</strain>
    </source>
</reference>
<dbReference type="SUPFAM" id="SSF48452">
    <property type="entry name" value="TPR-like"/>
    <property type="match status" value="1"/>
</dbReference>
<keyword evidence="1" id="KW-0677">Repeat</keyword>
<feature type="chain" id="PRO_5037286528" evidence="3">
    <location>
        <begin position="25"/>
        <end position="212"/>
    </location>
</feature>
<dbReference type="PANTHER" id="PTHR45586">
    <property type="entry name" value="TPR REPEAT-CONTAINING PROTEIN PA4667"/>
    <property type="match status" value="1"/>
</dbReference>